<keyword evidence="2" id="KW-1003">Cell membrane</keyword>
<evidence type="ECO:0000256" key="3">
    <source>
        <dbReference type="ARBA" id="ARBA00022679"/>
    </source>
</evidence>
<evidence type="ECO:0000256" key="4">
    <source>
        <dbReference type="ARBA" id="ARBA00022692"/>
    </source>
</evidence>
<keyword evidence="7 13" id="KW-0472">Membrane</keyword>
<comment type="pathway">
    <text evidence="9">Carotenoid biosynthesis; staphyloxanthin biosynthesis; staphyloxanthin from farnesyl diphosphate: step 5/5.</text>
</comment>
<keyword evidence="3" id="KW-0808">Transferase</keyword>
<dbReference type="EMBL" id="FNZH01000001">
    <property type="protein sequence ID" value="SEI83119.1"/>
    <property type="molecule type" value="Genomic_DNA"/>
</dbReference>
<feature type="transmembrane region" description="Helical" evidence="13">
    <location>
        <begin position="123"/>
        <end position="141"/>
    </location>
</feature>
<sequence>MLLLAAFLAFRSYELVNSLVVSGNKNLSAVLSLLVSFLLVLFVTGIFAFPGFVFPTSRILPAAYYRIRYPERLSRISRWLGVDYFRRLLLVAFWGREKQRKKYFDGTKNGISNLDYQTRQSEFGHLAPFFLLLFISFRLLMEGYTGVFIGIVVLNILANGYPILLQRVHRIRIQALYKRMG</sequence>
<dbReference type="UniPathway" id="UPA00029">
    <property type="reaction ID" value="UER00560"/>
</dbReference>
<evidence type="ECO:0000256" key="12">
    <source>
        <dbReference type="ARBA" id="ARBA00025324"/>
    </source>
</evidence>
<dbReference type="Proteomes" id="UP000199403">
    <property type="component" value="Unassembled WGS sequence"/>
</dbReference>
<evidence type="ECO:0000256" key="2">
    <source>
        <dbReference type="ARBA" id="ARBA00022475"/>
    </source>
</evidence>
<keyword evidence="4 13" id="KW-0812">Transmembrane</keyword>
<evidence type="ECO:0000313" key="15">
    <source>
        <dbReference type="Proteomes" id="UP000199403"/>
    </source>
</evidence>
<evidence type="ECO:0000256" key="5">
    <source>
        <dbReference type="ARBA" id="ARBA00022729"/>
    </source>
</evidence>
<dbReference type="AlphaFoldDB" id="A0A1H6TSS2"/>
<comment type="similarity">
    <text evidence="10">Belongs to the acyltransferase CrtO family.</text>
</comment>
<dbReference type="InterPro" id="IPR044021">
    <property type="entry name" value="CrtO"/>
</dbReference>
<organism evidence="14 15">
    <name type="scientific">Cyclobacterium xiamenense</name>
    <dbReference type="NCBI Taxonomy" id="1297121"/>
    <lineage>
        <taxon>Bacteria</taxon>
        <taxon>Pseudomonadati</taxon>
        <taxon>Bacteroidota</taxon>
        <taxon>Cytophagia</taxon>
        <taxon>Cytophagales</taxon>
        <taxon>Cyclobacteriaceae</taxon>
        <taxon>Cyclobacterium</taxon>
    </lineage>
</organism>
<evidence type="ECO:0000313" key="14">
    <source>
        <dbReference type="EMBL" id="SEI83119.1"/>
    </source>
</evidence>
<keyword evidence="6 13" id="KW-1133">Transmembrane helix</keyword>
<evidence type="ECO:0000256" key="6">
    <source>
        <dbReference type="ARBA" id="ARBA00022989"/>
    </source>
</evidence>
<gene>
    <name evidence="14" type="ORF">SAMN05192553_101464</name>
</gene>
<accession>A0A1H6TSS2</accession>
<dbReference type="GO" id="GO:0016746">
    <property type="term" value="F:acyltransferase activity"/>
    <property type="evidence" value="ECO:0007669"/>
    <property type="project" value="UniProtKB-KW"/>
</dbReference>
<dbReference type="Pfam" id="PF18927">
    <property type="entry name" value="CrtO"/>
    <property type="match status" value="1"/>
</dbReference>
<protein>
    <recommendedName>
        <fullName evidence="11">Glycosyl-4,4'-diaponeurosporenoate acyltransferase</fullName>
    </recommendedName>
</protein>
<keyword evidence="8" id="KW-0012">Acyltransferase</keyword>
<evidence type="ECO:0000256" key="11">
    <source>
        <dbReference type="ARBA" id="ARBA00023667"/>
    </source>
</evidence>
<feature type="transmembrane region" description="Helical" evidence="13">
    <location>
        <begin position="147"/>
        <end position="165"/>
    </location>
</feature>
<evidence type="ECO:0000256" key="7">
    <source>
        <dbReference type="ARBA" id="ARBA00023136"/>
    </source>
</evidence>
<evidence type="ECO:0000256" key="8">
    <source>
        <dbReference type="ARBA" id="ARBA00023315"/>
    </source>
</evidence>
<keyword evidence="5" id="KW-0732">Signal</keyword>
<evidence type="ECO:0000256" key="9">
    <source>
        <dbReference type="ARBA" id="ARBA00023588"/>
    </source>
</evidence>
<comment type="function">
    <text evidence="12">Catalyzes the acylation of glycosyl-4,4'-diaponeurosporenoate, i.e. the esterification of glucose at the C6'' position with the carboxyl group of the C(15) fatty acid 12-methyltetradecanoic acid, to yield staphyloxanthin. This is the last step in the biosynthesis of this orange pigment, present in most staphylococci strains.</text>
</comment>
<evidence type="ECO:0000256" key="10">
    <source>
        <dbReference type="ARBA" id="ARBA00023603"/>
    </source>
</evidence>
<proteinExistence type="inferred from homology"/>
<name>A0A1H6TSS2_9BACT</name>
<comment type="subcellular location">
    <subcellularLocation>
        <location evidence="1">Cell membrane</location>
        <topology evidence="1">Single-pass membrane protein</topology>
    </subcellularLocation>
</comment>
<keyword evidence="15" id="KW-1185">Reference proteome</keyword>
<feature type="transmembrane region" description="Helical" evidence="13">
    <location>
        <begin position="28"/>
        <end position="49"/>
    </location>
</feature>
<reference evidence="15" key="1">
    <citation type="submission" date="2016-10" db="EMBL/GenBank/DDBJ databases">
        <authorList>
            <person name="Varghese N."/>
            <person name="Submissions S."/>
        </authorList>
    </citation>
    <scope>NUCLEOTIDE SEQUENCE [LARGE SCALE GENOMIC DNA]</scope>
    <source>
        <strain evidence="15">IBRC-M 10761</strain>
    </source>
</reference>
<dbReference type="GO" id="GO:0005886">
    <property type="term" value="C:plasma membrane"/>
    <property type="evidence" value="ECO:0007669"/>
    <property type="project" value="UniProtKB-SubCell"/>
</dbReference>
<evidence type="ECO:0000256" key="13">
    <source>
        <dbReference type="SAM" id="Phobius"/>
    </source>
</evidence>
<dbReference type="STRING" id="1416801.SAMN05192553_101464"/>
<evidence type="ECO:0000256" key="1">
    <source>
        <dbReference type="ARBA" id="ARBA00004162"/>
    </source>
</evidence>